<comment type="caution">
    <text evidence="1">The sequence shown here is derived from an EMBL/GenBank/DDBJ whole genome shotgun (WGS) entry which is preliminary data.</text>
</comment>
<dbReference type="AlphaFoldDB" id="A0AAP1RGU3"/>
<accession>A0AAP1RGU3</accession>
<reference evidence="1 2" key="1">
    <citation type="journal article" date="2020" name="Int. J. Syst. Evol. Microbiol.">
        <title>Tenacibaculum piscium sp. nov., isolated from skin ulcers of sea-farmed fish, and description of Tenacibaculum finnmarkense sp. nov. with subdivision into genomovars finnmarkense and ulcerans.</title>
        <authorList>
            <person name="Olsen A.B."/>
            <person name="Spilsberg B."/>
            <person name="Nilsen H.K."/>
            <person name="Lagesen K."/>
            <person name="Gulla S."/>
            <person name="Avendano-Herrera R."/>
            <person name="Irgang R."/>
            <person name="Duchaud E."/>
            <person name="Colquhoun D.J."/>
        </authorList>
    </citation>
    <scope>NUCLEOTIDE SEQUENCE [LARGE SCALE GENOMIC DNA]</scope>
    <source>
        <strain evidence="1 2">TNO037</strain>
    </source>
</reference>
<dbReference type="RefSeq" id="WP_101955761.1">
    <property type="nucleotide sequence ID" value="NZ_WXXT01000014.1"/>
</dbReference>
<sequence length="243" mass="27477">MKNILIISAIAIIGFTSCKNEKKESKVIEVVEKVDNTEKTNELFEEFKSLYDELLSFKGKSDFKKFGFGKGGKYNKWLSNVEDLKNNPDSKLLLQKGVLAGELELLGFAYVGSKGKETEVSKSFNKVFSEAISSKPVEKVETASGNSNYDKLKSEYKLFGKWKITNTTVKSSYPYEIYKKGTEFIGVIPKDEYKTENIIKKGNKYSVKGNKYGEYYIINSSKEMTLFDKGGELKSMGYIATKE</sequence>
<proteinExistence type="predicted"/>
<evidence type="ECO:0000313" key="2">
    <source>
        <dbReference type="Proteomes" id="UP000806077"/>
    </source>
</evidence>
<organism evidence="1 2">
    <name type="scientific">Tenacibaculum finnmarkense genomovar finnmarkense</name>
    <dbReference type="NCBI Taxonomy" id="1458503"/>
    <lineage>
        <taxon>Bacteria</taxon>
        <taxon>Pseudomonadati</taxon>
        <taxon>Bacteroidota</taxon>
        <taxon>Flavobacteriia</taxon>
        <taxon>Flavobacteriales</taxon>
        <taxon>Flavobacteriaceae</taxon>
        <taxon>Tenacibaculum</taxon>
        <taxon>Tenacibaculum finnmarkense</taxon>
    </lineage>
</organism>
<protein>
    <recommendedName>
        <fullName evidence="3">Lipoprotein</fullName>
    </recommendedName>
</protein>
<gene>
    <name evidence="1" type="ORF">F7645_10050</name>
</gene>
<name>A0AAP1RGU3_9FLAO</name>
<keyword evidence="2" id="KW-1185">Reference proteome</keyword>
<dbReference type="Proteomes" id="UP000806077">
    <property type="component" value="Unassembled WGS sequence"/>
</dbReference>
<dbReference type="PROSITE" id="PS51257">
    <property type="entry name" value="PROKAR_LIPOPROTEIN"/>
    <property type="match status" value="1"/>
</dbReference>
<dbReference type="EMBL" id="WXXV01000014">
    <property type="protein sequence ID" value="MBE7695758.1"/>
    <property type="molecule type" value="Genomic_DNA"/>
</dbReference>
<evidence type="ECO:0000313" key="1">
    <source>
        <dbReference type="EMBL" id="MBE7695758.1"/>
    </source>
</evidence>
<evidence type="ECO:0008006" key="3">
    <source>
        <dbReference type="Google" id="ProtNLM"/>
    </source>
</evidence>